<dbReference type="eggNOG" id="ENOG502QUVH">
    <property type="taxonomic scope" value="Eukaryota"/>
</dbReference>
<dbReference type="OrthoDB" id="591557at2759"/>
<dbReference type="AlphaFoldDB" id="A0A022Q9L2"/>
<dbReference type="STRING" id="4155.A0A022Q9L2"/>
<dbReference type="InterPro" id="IPR017451">
    <property type="entry name" value="F-box-assoc_interact_dom"/>
</dbReference>
<dbReference type="InterPro" id="IPR001810">
    <property type="entry name" value="F-box_dom"/>
</dbReference>
<evidence type="ECO:0000256" key="1">
    <source>
        <dbReference type="SAM" id="Phobius"/>
    </source>
</evidence>
<dbReference type="Gene3D" id="1.20.1280.50">
    <property type="match status" value="1"/>
</dbReference>
<dbReference type="Pfam" id="PF00646">
    <property type="entry name" value="F-box"/>
    <property type="match status" value="1"/>
</dbReference>
<feature type="domain" description="F-box" evidence="2">
    <location>
        <begin position="15"/>
        <end position="61"/>
    </location>
</feature>
<feature type="transmembrane region" description="Helical" evidence="1">
    <location>
        <begin position="130"/>
        <end position="149"/>
    </location>
</feature>
<evidence type="ECO:0000259" key="2">
    <source>
        <dbReference type="PROSITE" id="PS50181"/>
    </source>
</evidence>
<keyword evidence="1" id="KW-0812">Transmembrane</keyword>
<dbReference type="SUPFAM" id="SSF81383">
    <property type="entry name" value="F-box domain"/>
    <property type="match status" value="1"/>
</dbReference>
<dbReference type="KEGG" id="egt:105972233"/>
<dbReference type="PANTHER" id="PTHR31672">
    <property type="entry name" value="BNACNNG10540D PROTEIN"/>
    <property type="match status" value="1"/>
</dbReference>
<dbReference type="Pfam" id="PF07734">
    <property type="entry name" value="FBA_1"/>
    <property type="match status" value="1"/>
</dbReference>
<name>A0A022Q9L2_ERYGU</name>
<accession>A0A022Q9L2</accession>
<dbReference type="InterPro" id="IPR006527">
    <property type="entry name" value="F-box-assoc_dom_typ1"/>
</dbReference>
<dbReference type="NCBIfam" id="TIGR01640">
    <property type="entry name" value="F_box_assoc_1"/>
    <property type="match status" value="1"/>
</dbReference>
<keyword evidence="1" id="KW-1133">Transmembrane helix</keyword>
<dbReference type="PROSITE" id="PS50181">
    <property type="entry name" value="FBOX"/>
    <property type="match status" value="1"/>
</dbReference>
<dbReference type="OMA" id="RRYYINS"/>
<reference evidence="3 4" key="1">
    <citation type="journal article" date="2013" name="Proc. Natl. Acad. Sci. U.S.A.">
        <title>Fine-scale variation in meiotic recombination in Mimulus inferred from population shotgun sequencing.</title>
        <authorList>
            <person name="Hellsten U."/>
            <person name="Wright K.M."/>
            <person name="Jenkins J."/>
            <person name="Shu S."/>
            <person name="Yuan Y."/>
            <person name="Wessler S.R."/>
            <person name="Schmutz J."/>
            <person name="Willis J.H."/>
            <person name="Rokhsar D.S."/>
        </authorList>
    </citation>
    <scope>NUCLEOTIDE SEQUENCE [LARGE SCALE GENOMIC DNA]</scope>
    <source>
        <strain evidence="4">cv. DUN x IM62</strain>
    </source>
</reference>
<evidence type="ECO:0000313" key="3">
    <source>
        <dbReference type="EMBL" id="EYU24636.1"/>
    </source>
</evidence>
<keyword evidence="4" id="KW-1185">Reference proteome</keyword>
<dbReference type="EMBL" id="KI632119">
    <property type="protein sequence ID" value="EYU24636.1"/>
    <property type="molecule type" value="Genomic_DNA"/>
</dbReference>
<dbReference type="CDD" id="cd22157">
    <property type="entry name" value="F-box_AtFBW1-like"/>
    <property type="match status" value="1"/>
</dbReference>
<evidence type="ECO:0000313" key="4">
    <source>
        <dbReference type="Proteomes" id="UP000030748"/>
    </source>
</evidence>
<proteinExistence type="predicted"/>
<dbReference type="SMART" id="SM00256">
    <property type="entry name" value="FBOX"/>
    <property type="match status" value="1"/>
</dbReference>
<sequence>MSNTMEKQRRRIKNMQITTVVPDEIIVEILSNLPPKSLFKLKSVSKSWRSLISSPHFVKKHLNKQLLSLKLMLTFDESPPRRRYYINSCSLASLSHNNNNNPYSRVAMLEHPMLSTPIIDSPRLRKPIEIHGSCNGLILIIVGSFMFLWNPSTRKSKNIPHPCKIGDFHDPMKITLLYGLGYDESADDYRVVCSYNSNRHQILVGPYETEIYSLRSGAWKKADTIQMGFQGWVEYSGRFVGGRLHWLGGRYYEKEGGSYGCDIVSIDLAEGRCELVAMPDCLRHCHRVFPDSLKVLGGNLGLVCYVDNDCDMHIWVMKEYGVKESWVRVLTILLNCGVSDMLSNREEKRWYIGSLLWSPKKGDGVLAYGPGATNFRPVFGPTCTNLVFCDGRDDELRRVEVDLVDRIVEANVYVETLVSPFGDDEAGYVL</sequence>
<dbReference type="PANTHER" id="PTHR31672:SF13">
    <property type="entry name" value="F-BOX PROTEIN CPR30-LIKE"/>
    <property type="match status" value="1"/>
</dbReference>
<organism evidence="3 4">
    <name type="scientific">Erythranthe guttata</name>
    <name type="common">Yellow monkey flower</name>
    <name type="synonym">Mimulus guttatus</name>
    <dbReference type="NCBI Taxonomy" id="4155"/>
    <lineage>
        <taxon>Eukaryota</taxon>
        <taxon>Viridiplantae</taxon>
        <taxon>Streptophyta</taxon>
        <taxon>Embryophyta</taxon>
        <taxon>Tracheophyta</taxon>
        <taxon>Spermatophyta</taxon>
        <taxon>Magnoliopsida</taxon>
        <taxon>eudicotyledons</taxon>
        <taxon>Gunneridae</taxon>
        <taxon>Pentapetalae</taxon>
        <taxon>asterids</taxon>
        <taxon>lamiids</taxon>
        <taxon>Lamiales</taxon>
        <taxon>Phrymaceae</taxon>
        <taxon>Erythranthe</taxon>
    </lineage>
</organism>
<gene>
    <name evidence="3" type="ORF">MIMGU_mgv1a022169mg</name>
</gene>
<keyword evidence="1" id="KW-0472">Membrane</keyword>
<dbReference type="Proteomes" id="UP000030748">
    <property type="component" value="Unassembled WGS sequence"/>
</dbReference>
<protein>
    <recommendedName>
        <fullName evidence="2">F-box domain-containing protein</fullName>
    </recommendedName>
</protein>
<dbReference type="InterPro" id="IPR050796">
    <property type="entry name" value="SCF_F-box_component"/>
</dbReference>
<dbReference type="InterPro" id="IPR036047">
    <property type="entry name" value="F-box-like_dom_sf"/>
</dbReference>